<gene>
    <name evidence="2" type="ORF">GCM10009550_38420</name>
</gene>
<reference evidence="3" key="1">
    <citation type="journal article" date="2019" name="Int. J. Syst. Evol. Microbiol.">
        <title>The Global Catalogue of Microorganisms (GCM) 10K type strain sequencing project: providing services to taxonomists for standard genome sequencing and annotation.</title>
        <authorList>
            <consortium name="The Broad Institute Genomics Platform"/>
            <consortium name="The Broad Institute Genome Sequencing Center for Infectious Disease"/>
            <person name="Wu L."/>
            <person name="Ma J."/>
        </authorList>
    </citation>
    <scope>NUCLEOTIDE SEQUENCE [LARGE SCALE GENOMIC DNA]</scope>
    <source>
        <strain evidence="3">JCM 10696</strain>
    </source>
</reference>
<dbReference type="SUPFAM" id="SSF50475">
    <property type="entry name" value="FMN-binding split barrel"/>
    <property type="match status" value="1"/>
</dbReference>
<keyword evidence="3" id="KW-1185">Reference proteome</keyword>
<evidence type="ECO:0000313" key="2">
    <source>
        <dbReference type="EMBL" id="GAA0954736.1"/>
    </source>
</evidence>
<evidence type="ECO:0000313" key="3">
    <source>
        <dbReference type="Proteomes" id="UP001500665"/>
    </source>
</evidence>
<dbReference type="PANTHER" id="PTHR42815">
    <property type="entry name" value="FAD-BINDING, PUTATIVE (AFU_ORTHOLOGUE AFUA_6G07600)-RELATED"/>
    <property type="match status" value="1"/>
</dbReference>
<feature type="domain" description="Pyridoxamine 5'-phosphate oxidase N-terminal" evidence="1">
    <location>
        <begin position="163"/>
        <end position="277"/>
    </location>
</feature>
<dbReference type="Proteomes" id="UP001500665">
    <property type="component" value="Unassembled WGS sequence"/>
</dbReference>
<dbReference type="EMBL" id="BAAAHH010000015">
    <property type="protein sequence ID" value="GAA0954736.1"/>
    <property type="molecule type" value="Genomic_DNA"/>
</dbReference>
<dbReference type="RefSeq" id="WP_344242227.1">
    <property type="nucleotide sequence ID" value="NZ_BAAAHH010000015.1"/>
</dbReference>
<dbReference type="PANTHER" id="PTHR42815:SF2">
    <property type="entry name" value="FAD-BINDING, PUTATIVE (AFU_ORTHOLOGUE AFUA_6G07600)-RELATED"/>
    <property type="match status" value="1"/>
</dbReference>
<protein>
    <recommendedName>
        <fullName evidence="1">Pyridoxamine 5'-phosphate oxidase N-terminal domain-containing protein</fullName>
    </recommendedName>
</protein>
<sequence length="347" mass="36689">MRAIATVKDLEAVVGRRLLPPLLKSITELDGHCRAFAELSSLGFLALVDADGRDRAAAVGGPPGFASITSATTVELALPDGLGAPHAASGAALLLLIPGVRETLRINGRLTAKEDGKVVLDVEEAFLHCAKCVIRSQLWTPAASEAPAPAPSSGDGPLAGREFLGLLARSPFAVIASRDASGAADLSPKGDPPGFIRVLDDRTIAIPDRPGNQRTDTFHNIVERPDVTVLAIVPGESRALEMSGTATVTDDRDLLASMQVKGKQPHAALLVRVARADLLHQEALTASDPWNPARPPADLDRLDLRRAWVDHVKQNKQSGLAAALVRKAANASLTDAGLRLDYKRNLY</sequence>
<proteinExistence type="predicted"/>
<name>A0ABP4BTT5_9ACTN</name>
<organism evidence="2 3">
    <name type="scientific">Actinocorallia libanotica</name>
    <dbReference type="NCBI Taxonomy" id="46162"/>
    <lineage>
        <taxon>Bacteria</taxon>
        <taxon>Bacillati</taxon>
        <taxon>Actinomycetota</taxon>
        <taxon>Actinomycetes</taxon>
        <taxon>Streptosporangiales</taxon>
        <taxon>Thermomonosporaceae</taxon>
        <taxon>Actinocorallia</taxon>
    </lineage>
</organism>
<comment type="caution">
    <text evidence="2">The sequence shown here is derived from an EMBL/GenBank/DDBJ whole genome shotgun (WGS) entry which is preliminary data.</text>
</comment>
<accession>A0ABP4BTT5</accession>
<dbReference type="Pfam" id="PF01243">
    <property type="entry name" value="PNPOx_N"/>
    <property type="match status" value="1"/>
</dbReference>
<evidence type="ECO:0000259" key="1">
    <source>
        <dbReference type="Pfam" id="PF01243"/>
    </source>
</evidence>
<dbReference type="InterPro" id="IPR012349">
    <property type="entry name" value="Split_barrel_FMN-bd"/>
</dbReference>
<dbReference type="InterPro" id="IPR011576">
    <property type="entry name" value="Pyridox_Oxase_N"/>
</dbReference>
<dbReference type="Gene3D" id="2.30.110.10">
    <property type="entry name" value="Electron Transport, Fmn-binding Protein, Chain A"/>
    <property type="match status" value="1"/>
</dbReference>